<accession>A0A1E5UU04</accession>
<dbReference type="Proteomes" id="UP000095767">
    <property type="component" value="Unassembled WGS sequence"/>
</dbReference>
<gene>
    <name evidence="1" type="ORF">BAE44_0022683</name>
</gene>
<comment type="caution">
    <text evidence="1">The sequence shown here is derived from an EMBL/GenBank/DDBJ whole genome shotgun (WGS) entry which is preliminary data.</text>
</comment>
<dbReference type="AlphaFoldDB" id="A0A1E5UU04"/>
<dbReference type="OrthoDB" id="534610at2759"/>
<proteinExistence type="predicted"/>
<reference evidence="1 2" key="1">
    <citation type="submission" date="2016-09" db="EMBL/GenBank/DDBJ databases">
        <title>The draft genome of Dichanthelium oligosanthes: A C3 panicoid grass species.</title>
        <authorList>
            <person name="Studer A.J."/>
            <person name="Schnable J.C."/>
            <person name="Brutnell T.P."/>
        </authorList>
    </citation>
    <scope>NUCLEOTIDE SEQUENCE [LARGE SCALE GENOMIC DNA]</scope>
    <source>
        <strain evidence="2">cv. Kellogg 1175</strain>
        <tissue evidence="1">Leaf</tissue>
    </source>
</reference>
<keyword evidence="2" id="KW-1185">Reference proteome</keyword>
<sequence>MGALNDRNHSSVLDGLYGVQLGRPLQQSPQSEDEALRTTPAVESSTCERQRLLIRRLWQHRPSCLKPIHRTITCCEMMLQEELEHRYLRVFAGWGRNSFELVSFFQRKNPKVSAVGRLHYDRYHHTGNSSYPCTEDNYDC</sequence>
<dbReference type="EMBL" id="LWDX02063390">
    <property type="protein sequence ID" value="OEL16304.1"/>
    <property type="molecule type" value="Genomic_DNA"/>
</dbReference>
<evidence type="ECO:0000313" key="2">
    <source>
        <dbReference type="Proteomes" id="UP000095767"/>
    </source>
</evidence>
<name>A0A1E5UU04_9POAL</name>
<protein>
    <submittedName>
        <fullName evidence="1">Uncharacterized protein</fullName>
    </submittedName>
</protein>
<evidence type="ECO:0000313" key="1">
    <source>
        <dbReference type="EMBL" id="OEL16304.1"/>
    </source>
</evidence>
<organism evidence="1 2">
    <name type="scientific">Dichanthelium oligosanthes</name>
    <dbReference type="NCBI Taxonomy" id="888268"/>
    <lineage>
        <taxon>Eukaryota</taxon>
        <taxon>Viridiplantae</taxon>
        <taxon>Streptophyta</taxon>
        <taxon>Embryophyta</taxon>
        <taxon>Tracheophyta</taxon>
        <taxon>Spermatophyta</taxon>
        <taxon>Magnoliopsida</taxon>
        <taxon>Liliopsida</taxon>
        <taxon>Poales</taxon>
        <taxon>Poaceae</taxon>
        <taxon>PACMAD clade</taxon>
        <taxon>Panicoideae</taxon>
        <taxon>Panicodae</taxon>
        <taxon>Paniceae</taxon>
        <taxon>Dichantheliinae</taxon>
        <taxon>Dichanthelium</taxon>
    </lineage>
</organism>